<comment type="caution">
    <text evidence="8">The sequence shown here is derived from an EMBL/GenBank/DDBJ whole genome shotgun (WGS) entry which is preliminary data.</text>
</comment>
<organism evidence="8 9">
    <name type="scientific">Nonomuraea glycinis</name>
    <dbReference type="NCBI Taxonomy" id="2047744"/>
    <lineage>
        <taxon>Bacteria</taxon>
        <taxon>Bacillati</taxon>
        <taxon>Actinomycetota</taxon>
        <taxon>Actinomycetes</taxon>
        <taxon>Streptosporangiales</taxon>
        <taxon>Streptosporangiaceae</taxon>
        <taxon>Nonomuraea</taxon>
    </lineage>
</organism>
<keyword evidence="4 6" id="KW-0472">Membrane</keyword>
<evidence type="ECO:0000259" key="7">
    <source>
        <dbReference type="Pfam" id="PF01061"/>
    </source>
</evidence>
<dbReference type="PANTHER" id="PTHR43229">
    <property type="entry name" value="NODULATION PROTEIN J"/>
    <property type="match status" value="1"/>
</dbReference>
<dbReference type="Pfam" id="PF01061">
    <property type="entry name" value="ABC2_membrane"/>
    <property type="match status" value="1"/>
</dbReference>
<gene>
    <name evidence="8" type="ORF">GCM10012278_41040</name>
</gene>
<dbReference type="EMBL" id="BMNK01000006">
    <property type="protein sequence ID" value="GGP08614.1"/>
    <property type="molecule type" value="Genomic_DNA"/>
</dbReference>
<keyword evidence="2 6" id="KW-0812">Transmembrane</keyword>
<accession>A0A918A658</accession>
<dbReference type="GO" id="GO:0046677">
    <property type="term" value="P:response to antibiotic"/>
    <property type="evidence" value="ECO:0007669"/>
    <property type="project" value="UniProtKB-KW"/>
</dbReference>
<sequence>MSSLILAHTRYQALEQLRVPIGLLASSLFPAISMLAFVVPFAGGDPLAATTATGSMMLIGAMSAALMSLSISVSQDREQPWNPYLRTLPAGPFPRFAGRILTTMGMMLISVIPVLVIAGLFTEATITVPRLLLGVAAVLVSSIPFMLIGLFIGFAMPSKAAIAVSQILFFPLAIVGGLMMPLQVMPAFVETISRFVPSRGAGELVWWLATGVEPKVLPLVTLVIWTLVAGAAAAWAYRRDEGRRFS</sequence>
<dbReference type="InterPro" id="IPR051784">
    <property type="entry name" value="Nod_factor_ABC_transporter"/>
</dbReference>
<dbReference type="GO" id="GO:0140359">
    <property type="term" value="F:ABC-type transporter activity"/>
    <property type="evidence" value="ECO:0007669"/>
    <property type="project" value="InterPro"/>
</dbReference>
<keyword evidence="5" id="KW-0046">Antibiotic resistance</keyword>
<dbReference type="Proteomes" id="UP000660745">
    <property type="component" value="Unassembled WGS sequence"/>
</dbReference>
<evidence type="ECO:0000256" key="6">
    <source>
        <dbReference type="SAM" id="Phobius"/>
    </source>
</evidence>
<feature type="transmembrane region" description="Helical" evidence="6">
    <location>
        <begin position="55"/>
        <end position="75"/>
    </location>
</feature>
<feature type="transmembrane region" description="Helical" evidence="6">
    <location>
        <begin position="133"/>
        <end position="155"/>
    </location>
</feature>
<evidence type="ECO:0000256" key="3">
    <source>
        <dbReference type="ARBA" id="ARBA00022989"/>
    </source>
</evidence>
<keyword evidence="3 6" id="KW-1133">Transmembrane helix</keyword>
<dbReference type="GO" id="GO:0043190">
    <property type="term" value="C:ATP-binding cassette (ABC) transporter complex"/>
    <property type="evidence" value="ECO:0007669"/>
    <property type="project" value="InterPro"/>
</dbReference>
<evidence type="ECO:0000256" key="1">
    <source>
        <dbReference type="ARBA" id="ARBA00004141"/>
    </source>
</evidence>
<reference evidence="8" key="2">
    <citation type="submission" date="2020-09" db="EMBL/GenBank/DDBJ databases">
        <authorList>
            <person name="Sun Q."/>
            <person name="Zhou Y."/>
        </authorList>
    </citation>
    <scope>NUCLEOTIDE SEQUENCE</scope>
    <source>
        <strain evidence="8">CGMCC 4.7430</strain>
    </source>
</reference>
<dbReference type="PIRSF" id="PIRSF006648">
    <property type="entry name" value="DrrB"/>
    <property type="match status" value="1"/>
</dbReference>
<dbReference type="PANTHER" id="PTHR43229:SF2">
    <property type="entry name" value="NODULATION PROTEIN J"/>
    <property type="match status" value="1"/>
</dbReference>
<feature type="domain" description="ABC-2 type transporter transmembrane" evidence="7">
    <location>
        <begin position="5"/>
        <end position="200"/>
    </location>
</feature>
<name>A0A918A658_9ACTN</name>
<evidence type="ECO:0000256" key="2">
    <source>
        <dbReference type="ARBA" id="ARBA00022692"/>
    </source>
</evidence>
<feature type="transmembrane region" description="Helical" evidence="6">
    <location>
        <begin position="21"/>
        <end position="43"/>
    </location>
</feature>
<dbReference type="InterPro" id="IPR013525">
    <property type="entry name" value="ABC2_TM"/>
</dbReference>
<feature type="transmembrane region" description="Helical" evidence="6">
    <location>
        <begin position="167"/>
        <end position="189"/>
    </location>
</feature>
<evidence type="ECO:0000256" key="5">
    <source>
        <dbReference type="ARBA" id="ARBA00023251"/>
    </source>
</evidence>
<evidence type="ECO:0000313" key="8">
    <source>
        <dbReference type="EMBL" id="GGP08614.1"/>
    </source>
</evidence>
<dbReference type="RefSeq" id="WP_189140242.1">
    <property type="nucleotide sequence ID" value="NZ_BMNK01000006.1"/>
</dbReference>
<keyword evidence="9" id="KW-1185">Reference proteome</keyword>
<proteinExistence type="predicted"/>
<reference evidence="8" key="1">
    <citation type="journal article" date="2014" name="Int. J. Syst. Evol. Microbiol.">
        <title>Complete genome sequence of Corynebacterium casei LMG S-19264T (=DSM 44701T), isolated from a smear-ripened cheese.</title>
        <authorList>
            <consortium name="US DOE Joint Genome Institute (JGI-PGF)"/>
            <person name="Walter F."/>
            <person name="Albersmeier A."/>
            <person name="Kalinowski J."/>
            <person name="Ruckert C."/>
        </authorList>
    </citation>
    <scope>NUCLEOTIDE SEQUENCE</scope>
    <source>
        <strain evidence="8">CGMCC 4.7430</strain>
    </source>
</reference>
<dbReference type="InterPro" id="IPR000412">
    <property type="entry name" value="ABC_2_transport"/>
</dbReference>
<dbReference type="AlphaFoldDB" id="A0A918A658"/>
<feature type="transmembrane region" description="Helical" evidence="6">
    <location>
        <begin position="96"/>
        <end position="121"/>
    </location>
</feature>
<protein>
    <recommendedName>
        <fullName evidence="7">ABC-2 type transporter transmembrane domain-containing protein</fullName>
    </recommendedName>
</protein>
<evidence type="ECO:0000313" key="9">
    <source>
        <dbReference type="Proteomes" id="UP000660745"/>
    </source>
</evidence>
<evidence type="ECO:0000256" key="4">
    <source>
        <dbReference type="ARBA" id="ARBA00023136"/>
    </source>
</evidence>
<comment type="subcellular location">
    <subcellularLocation>
        <location evidence="1">Membrane</location>
        <topology evidence="1">Multi-pass membrane protein</topology>
    </subcellularLocation>
</comment>
<feature type="transmembrane region" description="Helical" evidence="6">
    <location>
        <begin position="216"/>
        <end position="237"/>
    </location>
</feature>